<feature type="transmembrane region" description="Helical" evidence="2">
    <location>
        <begin position="415"/>
        <end position="437"/>
    </location>
</feature>
<dbReference type="PANTHER" id="PTHR38454:SF1">
    <property type="entry name" value="INTEGRAL MEMBRANE PROTEIN"/>
    <property type="match status" value="1"/>
</dbReference>
<dbReference type="Proteomes" id="UP001198962">
    <property type="component" value="Unassembled WGS sequence"/>
</dbReference>
<feature type="transmembrane region" description="Helical" evidence="2">
    <location>
        <begin position="384"/>
        <end position="403"/>
    </location>
</feature>
<feature type="transmembrane region" description="Helical" evidence="2">
    <location>
        <begin position="889"/>
        <end position="910"/>
    </location>
</feature>
<keyword evidence="2" id="KW-0812">Transmembrane</keyword>
<evidence type="ECO:0000256" key="1">
    <source>
        <dbReference type="SAM" id="MobiDB-lite"/>
    </source>
</evidence>
<dbReference type="EMBL" id="JAJEPU010000022">
    <property type="protein sequence ID" value="MCC2164951.1"/>
    <property type="molecule type" value="Genomic_DNA"/>
</dbReference>
<evidence type="ECO:0000313" key="3">
    <source>
        <dbReference type="EMBL" id="MCC2164951.1"/>
    </source>
</evidence>
<keyword evidence="2" id="KW-0472">Membrane</keyword>
<feature type="transmembrane region" description="Helical" evidence="2">
    <location>
        <begin position="286"/>
        <end position="306"/>
    </location>
</feature>
<feature type="transmembrane region" description="Helical" evidence="2">
    <location>
        <begin position="498"/>
        <end position="520"/>
    </location>
</feature>
<proteinExistence type="predicted"/>
<dbReference type="PANTHER" id="PTHR38454">
    <property type="entry name" value="INTEGRAL MEMBRANE PROTEIN-RELATED"/>
    <property type="match status" value="1"/>
</dbReference>
<feature type="transmembrane region" description="Helical" evidence="2">
    <location>
        <begin position="100"/>
        <end position="122"/>
    </location>
</feature>
<feature type="transmembrane region" description="Helical" evidence="2">
    <location>
        <begin position="474"/>
        <end position="492"/>
    </location>
</feature>
<comment type="caution">
    <text evidence="3">The sequence shown here is derived from an EMBL/GenBank/DDBJ whole genome shotgun (WGS) entry which is preliminary data.</text>
</comment>
<evidence type="ECO:0000256" key="2">
    <source>
        <dbReference type="SAM" id="Phobius"/>
    </source>
</evidence>
<name>A0AAE3AQF5_9FIRM</name>
<dbReference type="AlphaFoldDB" id="A0AAE3AQF5"/>
<keyword evidence="2" id="KW-1133">Transmembrane helix</keyword>
<reference evidence="3" key="1">
    <citation type="submission" date="2021-10" db="EMBL/GenBank/DDBJ databases">
        <title>Anaerobic single-cell dispensing facilitates the cultivation of human gut bacteria.</title>
        <authorList>
            <person name="Afrizal A."/>
        </authorList>
    </citation>
    <scope>NUCLEOTIDE SEQUENCE</scope>
    <source>
        <strain evidence="3">CLA-AA-H274</strain>
    </source>
</reference>
<accession>A0AAE3AQF5</accession>
<dbReference type="Pfam" id="PF09586">
    <property type="entry name" value="YfhO"/>
    <property type="match status" value="2"/>
</dbReference>
<feature type="transmembrane region" description="Helical" evidence="2">
    <location>
        <begin position="318"/>
        <end position="338"/>
    </location>
</feature>
<organism evidence="3 4">
    <name type="scientific">Brotaphodocola catenula</name>
    <dbReference type="NCBI Taxonomy" id="2885361"/>
    <lineage>
        <taxon>Bacteria</taxon>
        <taxon>Bacillati</taxon>
        <taxon>Bacillota</taxon>
        <taxon>Clostridia</taxon>
        <taxon>Lachnospirales</taxon>
        <taxon>Lachnospiraceae</taxon>
        <taxon>Brotaphodocola</taxon>
    </lineage>
</organism>
<dbReference type="RefSeq" id="WP_308451407.1">
    <property type="nucleotide sequence ID" value="NZ_JAJEPU010000022.1"/>
</dbReference>
<evidence type="ECO:0000313" key="4">
    <source>
        <dbReference type="Proteomes" id="UP001198962"/>
    </source>
</evidence>
<feature type="transmembrane region" description="Helical" evidence="2">
    <location>
        <begin position="224"/>
        <end position="241"/>
    </location>
</feature>
<feature type="compositionally biased region" description="Acidic residues" evidence="1">
    <location>
        <begin position="46"/>
        <end position="56"/>
    </location>
</feature>
<sequence length="939" mass="107624">MQNETKKDRHPVWRDGWEMSESSLTARIRARRQEEETKKGERALIEDLENDLEEQDREDYNRRCNPIFQRSPQGQLQDEYEGYEYESEVFPNLKMVSPQYALLMSFLIPVIVMVLIFIQRGIFPFGEESFLRTDMYHQYAPFFSEFRYKLTHGGSLLYSWDVGMGVNFAALFAYYLASPLNWLILLCPAKYVIEFMTISIVVKIGLCGWSMAYYLRHHCKTQDFGIVFFGIFYALSGYMAAYSWNIMWLDCIVIFPLIMLALEHLVKEGKGMAYCLLLGFSILSNYYISIMTCMFLVFYMIALLILEQEMTLEKFVGRLFQFAGYSLLAGGLSAVVLLPEIFALQSTASGSSTFPQTFTQYFSIFDMLARHIGNVETEIGLDHWPNIYCGVAVIMLFFLYLGCRQIRPKEKVVSCVLLLFFLASFSINVLNYIWHGFHYPNSLPCRQSYIYIWLVLLICYEAYIHLAQTPWKQVVRAFGYAVAFVLMAQKLLENNEQFHFVVFYVAILFLALYLAGIAWYKKKPRWRCIILFYTLAVVTIEASVNTAVTSVTTTSRTEYTRDNSAVENLVSTVQPNETFFRIKKDKGKTKNDGAWMHFPSVSLFSSTASADLSKLFKKLGCESSTNAYSITGSTPLIDSLFSVKYGLYPQEQPDSGLQTFLAQENETWLYENKYTLPLGFLVDRDFFLRWELDNSKPADVQNSLADAIGADQVLEMMMDVADDGASMSFTPEQSGLYYAYVRNKKVEKVSADTWNGSRTFTNTDRGYLLELGWCVSGEEVVLTAEETSEPLDASVYRFSEPGLRSVYDRLSEQPWTLTSWTDSTLEGTITCKASGVMMTTIPYDKGWKIFVDGEEQTAEKVLDAFIGVDLTPGEHTISMKYFPEGLMPGTWITVGSIVILLMIFGTVRLFRNARLYEQKHGQNQQNQSDGEEDHENDIK</sequence>
<feature type="region of interest" description="Disordered" evidence="1">
    <location>
        <begin position="28"/>
        <end position="56"/>
    </location>
</feature>
<feature type="transmembrane region" description="Helical" evidence="2">
    <location>
        <begin position="248"/>
        <end position="266"/>
    </location>
</feature>
<feature type="transmembrane region" description="Helical" evidence="2">
    <location>
        <begin position="189"/>
        <end position="212"/>
    </location>
</feature>
<keyword evidence="4" id="KW-1185">Reference proteome</keyword>
<protein>
    <submittedName>
        <fullName evidence="3">YfhO family protein</fullName>
    </submittedName>
</protein>
<feature type="region of interest" description="Disordered" evidence="1">
    <location>
        <begin position="920"/>
        <end position="939"/>
    </location>
</feature>
<feature type="compositionally biased region" description="Basic and acidic residues" evidence="1">
    <location>
        <begin position="31"/>
        <end position="45"/>
    </location>
</feature>
<feature type="transmembrane region" description="Helical" evidence="2">
    <location>
        <begin position="157"/>
        <end position="177"/>
    </location>
</feature>
<dbReference type="InterPro" id="IPR018580">
    <property type="entry name" value="Uncharacterised_YfhO"/>
</dbReference>
<feature type="transmembrane region" description="Helical" evidence="2">
    <location>
        <begin position="449"/>
        <end position="467"/>
    </location>
</feature>
<gene>
    <name evidence="3" type="ORF">LKD32_08670</name>
</gene>
<feature type="transmembrane region" description="Helical" evidence="2">
    <location>
        <begin position="529"/>
        <end position="548"/>
    </location>
</feature>
<feature type="compositionally biased region" description="Acidic residues" evidence="1">
    <location>
        <begin position="929"/>
        <end position="939"/>
    </location>
</feature>